<proteinExistence type="predicted"/>
<name>A0A9D4QF25_RHISA</name>
<feature type="compositionally biased region" description="Basic residues" evidence="2">
    <location>
        <begin position="176"/>
        <end position="186"/>
    </location>
</feature>
<reference evidence="3" key="1">
    <citation type="journal article" date="2020" name="Cell">
        <title>Large-Scale Comparative Analyses of Tick Genomes Elucidate Their Genetic Diversity and Vector Capacities.</title>
        <authorList>
            <consortium name="Tick Genome and Microbiome Consortium (TIGMIC)"/>
            <person name="Jia N."/>
            <person name="Wang J."/>
            <person name="Shi W."/>
            <person name="Du L."/>
            <person name="Sun Y."/>
            <person name="Zhan W."/>
            <person name="Jiang J.F."/>
            <person name="Wang Q."/>
            <person name="Zhang B."/>
            <person name="Ji P."/>
            <person name="Bell-Sakyi L."/>
            <person name="Cui X.M."/>
            <person name="Yuan T.T."/>
            <person name="Jiang B.G."/>
            <person name="Yang W.F."/>
            <person name="Lam T.T."/>
            <person name="Chang Q.C."/>
            <person name="Ding S.J."/>
            <person name="Wang X.J."/>
            <person name="Zhu J.G."/>
            <person name="Ruan X.D."/>
            <person name="Zhao L."/>
            <person name="Wei J.T."/>
            <person name="Ye R.Z."/>
            <person name="Que T.C."/>
            <person name="Du C.H."/>
            <person name="Zhou Y.H."/>
            <person name="Cheng J.X."/>
            <person name="Dai P.F."/>
            <person name="Guo W.B."/>
            <person name="Han X.H."/>
            <person name="Huang E.J."/>
            <person name="Li L.F."/>
            <person name="Wei W."/>
            <person name="Gao Y.C."/>
            <person name="Liu J.Z."/>
            <person name="Shao H.Z."/>
            <person name="Wang X."/>
            <person name="Wang C.C."/>
            <person name="Yang T.C."/>
            <person name="Huo Q.B."/>
            <person name="Li W."/>
            <person name="Chen H.Y."/>
            <person name="Chen S.E."/>
            <person name="Zhou L.G."/>
            <person name="Ni X.B."/>
            <person name="Tian J.H."/>
            <person name="Sheng Y."/>
            <person name="Liu T."/>
            <person name="Pan Y.S."/>
            <person name="Xia L.Y."/>
            <person name="Li J."/>
            <person name="Zhao F."/>
            <person name="Cao W.C."/>
        </authorList>
    </citation>
    <scope>NUCLEOTIDE SEQUENCE</scope>
    <source>
        <strain evidence="3">Rsan-2018</strain>
    </source>
</reference>
<keyword evidence="4" id="KW-1185">Reference proteome</keyword>
<feature type="compositionally biased region" description="Pro residues" evidence="2">
    <location>
        <begin position="156"/>
        <end position="170"/>
    </location>
</feature>
<accession>A0A9D4QF25</accession>
<evidence type="ECO:0000256" key="2">
    <source>
        <dbReference type="SAM" id="MobiDB-lite"/>
    </source>
</evidence>
<feature type="region of interest" description="Disordered" evidence="2">
    <location>
        <begin position="153"/>
        <end position="186"/>
    </location>
</feature>
<feature type="coiled-coil region" evidence="1">
    <location>
        <begin position="18"/>
        <end position="72"/>
    </location>
</feature>
<organism evidence="3 4">
    <name type="scientific">Rhipicephalus sanguineus</name>
    <name type="common">Brown dog tick</name>
    <name type="synonym">Ixodes sanguineus</name>
    <dbReference type="NCBI Taxonomy" id="34632"/>
    <lineage>
        <taxon>Eukaryota</taxon>
        <taxon>Metazoa</taxon>
        <taxon>Ecdysozoa</taxon>
        <taxon>Arthropoda</taxon>
        <taxon>Chelicerata</taxon>
        <taxon>Arachnida</taxon>
        <taxon>Acari</taxon>
        <taxon>Parasitiformes</taxon>
        <taxon>Ixodida</taxon>
        <taxon>Ixodoidea</taxon>
        <taxon>Ixodidae</taxon>
        <taxon>Rhipicephalinae</taxon>
        <taxon>Rhipicephalus</taxon>
        <taxon>Rhipicephalus</taxon>
    </lineage>
</organism>
<sequence>MGLDVREQMRKPEIIEAIENLEADDDELSDCLELIEEEKKEKLRREAEERNERRLERDLEMKRLEVELLKAQSSSEASWFTYVNKVKLPNLSSGFARWVRSTPKKRHFSKPASGHLCVEGVVEGPRLPISDYVPPYYSVAYNIREFNMTLPGEEAVPPPVDPPMPPPPSPQLRNATRTRRVRFRHQ</sequence>
<dbReference type="EMBL" id="JABSTV010001245">
    <property type="protein sequence ID" value="KAH7981729.1"/>
    <property type="molecule type" value="Genomic_DNA"/>
</dbReference>
<dbReference type="AlphaFoldDB" id="A0A9D4QF25"/>
<protein>
    <submittedName>
        <fullName evidence="3">Uncharacterized protein</fullName>
    </submittedName>
</protein>
<dbReference type="Proteomes" id="UP000821837">
    <property type="component" value="Chromosome 1"/>
</dbReference>
<evidence type="ECO:0000256" key="1">
    <source>
        <dbReference type="SAM" id="Coils"/>
    </source>
</evidence>
<comment type="caution">
    <text evidence="3">The sequence shown here is derived from an EMBL/GenBank/DDBJ whole genome shotgun (WGS) entry which is preliminary data.</text>
</comment>
<reference evidence="3" key="2">
    <citation type="submission" date="2021-09" db="EMBL/GenBank/DDBJ databases">
        <authorList>
            <person name="Jia N."/>
            <person name="Wang J."/>
            <person name="Shi W."/>
            <person name="Du L."/>
            <person name="Sun Y."/>
            <person name="Zhan W."/>
            <person name="Jiang J."/>
            <person name="Wang Q."/>
            <person name="Zhang B."/>
            <person name="Ji P."/>
            <person name="Sakyi L.B."/>
            <person name="Cui X."/>
            <person name="Yuan T."/>
            <person name="Jiang B."/>
            <person name="Yang W."/>
            <person name="Lam T.T.-Y."/>
            <person name="Chang Q."/>
            <person name="Ding S."/>
            <person name="Wang X."/>
            <person name="Zhu J."/>
            <person name="Ruan X."/>
            <person name="Zhao L."/>
            <person name="Wei J."/>
            <person name="Que T."/>
            <person name="Du C."/>
            <person name="Cheng J."/>
            <person name="Dai P."/>
            <person name="Han X."/>
            <person name="Huang E."/>
            <person name="Gao Y."/>
            <person name="Liu J."/>
            <person name="Shao H."/>
            <person name="Ye R."/>
            <person name="Li L."/>
            <person name="Wei W."/>
            <person name="Wang X."/>
            <person name="Wang C."/>
            <person name="Huo Q."/>
            <person name="Li W."/>
            <person name="Guo W."/>
            <person name="Chen H."/>
            <person name="Chen S."/>
            <person name="Zhou L."/>
            <person name="Zhou L."/>
            <person name="Ni X."/>
            <person name="Tian J."/>
            <person name="Zhou Y."/>
            <person name="Sheng Y."/>
            <person name="Liu T."/>
            <person name="Pan Y."/>
            <person name="Xia L."/>
            <person name="Li J."/>
            <person name="Zhao F."/>
            <person name="Cao W."/>
        </authorList>
    </citation>
    <scope>NUCLEOTIDE SEQUENCE</scope>
    <source>
        <strain evidence="3">Rsan-2018</strain>
        <tissue evidence="3">Larvae</tissue>
    </source>
</reference>
<gene>
    <name evidence="3" type="ORF">HPB52_000975</name>
</gene>
<evidence type="ECO:0000313" key="4">
    <source>
        <dbReference type="Proteomes" id="UP000821837"/>
    </source>
</evidence>
<evidence type="ECO:0000313" key="3">
    <source>
        <dbReference type="EMBL" id="KAH7981729.1"/>
    </source>
</evidence>
<keyword evidence="1" id="KW-0175">Coiled coil</keyword>